<evidence type="ECO:0000313" key="3">
    <source>
        <dbReference type="Proteomes" id="UP000184383"/>
    </source>
</evidence>
<dbReference type="STRING" id="1073089.A0A1L9RLK8"/>
<proteinExistence type="predicted"/>
<dbReference type="OrthoDB" id="2157530at2759"/>
<evidence type="ECO:0000313" key="2">
    <source>
        <dbReference type="EMBL" id="OJJ35801.1"/>
    </source>
</evidence>
<accession>A0A1L9RLK8</accession>
<protein>
    <recommendedName>
        <fullName evidence="1">Heterokaryon incompatibility domain-containing protein</fullName>
    </recommendedName>
</protein>
<dbReference type="VEuPathDB" id="FungiDB:ASPWEDRAFT_740817"/>
<dbReference type="InterPro" id="IPR010730">
    <property type="entry name" value="HET"/>
</dbReference>
<dbReference type="PANTHER" id="PTHR24148:SF78">
    <property type="entry name" value="HETEROKARYON INCOMPATIBILITY DOMAIN-CONTAINING PROTEIN"/>
    <property type="match status" value="1"/>
</dbReference>
<reference evidence="3" key="1">
    <citation type="journal article" date="2017" name="Genome Biol.">
        <title>Comparative genomics reveals high biological diversity and specific adaptations in the industrially and medically important fungal genus Aspergillus.</title>
        <authorList>
            <person name="de Vries R.P."/>
            <person name="Riley R."/>
            <person name="Wiebenga A."/>
            <person name="Aguilar-Osorio G."/>
            <person name="Amillis S."/>
            <person name="Uchima C.A."/>
            <person name="Anderluh G."/>
            <person name="Asadollahi M."/>
            <person name="Askin M."/>
            <person name="Barry K."/>
            <person name="Battaglia E."/>
            <person name="Bayram O."/>
            <person name="Benocci T."/>
            <person name="Braus-Stromeyer S.A."/>
            <person name="Caldana C."/>
            <person name="Canovas D."/>
            <person name="Cerqueira G.C."/>
            <person name="Chen F."/>
            <person name="Chen W."/>
            <person name="Choi C."/>
            <person name="Clum A."/>
            <person name="Dos Santos R.A."/>
            <person name="Damasio A.R."/>
            <person name="Diallinas G."/>
            <person name="Emri T."/>
            <person name="Fekete E."/>
            <person name="Flipphi M."/>
            <person name="Freyberg S."/>
            <person name="Gallo A."/>
            <person name="Gournas C."/>
            <person name="Habgood R."/>
            <person name="Hainaut M."/>
            <person name="Harispe M.L."/>
            <person name="Henrissat B."/>
            <person name="Hilden K.S."/>
            <person name="Hope R."/>
            <person name="Hossain A."/>
            <person name="Karabika E."/>
            <person name="Karaffa L."/>
            <person name="Karanyi Z."/>
            <person name="Krasevec N."/>
            <person name="Kuo A."/>
            <person name="Kusch H."/>
            <person name="LaButti K."/>
            <person name="Lagendijk E.L."/>
            <person name="Lapidus A."/>
            <person name="Levasseur A."/>
            <person name="Lindquist E."/>
            <person name="Lipzen A."/>
            <person name="Logrieco A.F."/>
            <person name="MacCabe A."/>
            <person name="Maekelae M.R."/>
            <person name="Malavazi I."/>
            <person name="Melin P."/>
            <person name="Meyer V."/>
            <person name="Mielnichuk N."/>
            <person name="Miskei M."/>
            <person name="Molnar A.P."/>
            <person name="Mule G."/>
            <person name="Ngan C.Y."/>
            <person name="Orejas M."/>
            <person name="Orosz E."/>
            <person name="Ouedraogo J.P."/>
            <person name="Overkamp K.M."/>
            <person name="Park H.-S."/>
            <person name="Perrone G."/>
            <person name="Piumi F."/>
            <person name="Punt P.J."/>
            <person name="Ram A.F."/>
            <person name="Ramon A."/>
            <person name="Rauscher S."/>
            <person name="Record E."/>
            <person name="Riano-Pachon D.M."/>
            <person name="Robert V."/>
            <person name="Roehrig J."/>
            <person name="Ruller R."/>
            <person name="Salamov A."/>
            <person name="Salih N.S."/>
            <person name="Samson R.A."/>
            <person name="Sandor E."/>
            <person name="Sanguinetti M."/>
            <person name="Schuetze T."/>
            <person name="Sepcic K."/>
            <person name="Shelest E."/>
            <person name="Sherlock G."/>
            <person name="Sophianopoulou V."/>
            <person name="Squina F.M."/>
            <person name="Sun H."/>
            <person name="Susca A."/>
            <person name="Todd R.B."/>
            <person name="Tsang A."/>
            <person name="Unkles S.E."/>
            <person name="van de Wiele N."/>
            <person name="van Rossen-Uffink D."/>
            <person name="Oliveira J.V."/>
            <person name="Vesth T.C."/>
            <person name="Visser J."/>
            <person name="Yu J.-H."/>
            <person name="Zhou M."/>
            <person name="Andersen M.R."/>
            <person name="Archer D.B."/>
            <person name="Baker S.E."/>
            <person name="Benoit I."/>
            <person name="Brakhage A.A."/>
            <person name="Braus G.H."/>
            <person name="Fischer R."/>
            <person name="Frisvad J.C."/>
            <person name="Goldman G.H."/>
            <person name="Houbraken J."/>
            <person name="Oakley B."/>
            <person name="Pocsi I."/>
            <person name="Scazzocchio C."/>
            <person name="Seiboth B."/>
            <person name="vanKuyk P.A."/>
            <person name="Wortman J."/>
            <person name="Dyer P.S."/>
            <person name="Grigoriev I.V."/>
        </authorList>
    </citation>
    <scope>NUCLEOTIDE SEQUENCE [LARGE SCALE GENOMIC DNA]</scope>
    <source>
        <strain evidence="3">DTO 134E9</strain>
    </source>
</reference>
<keyword evidence="3" id="KW-1185">Reference proteome</keyword>
<dbReference type="AlphaFoldDB" id="A0A1L9RLK8"/>
<dbReference type="Proteomes" id="UP000184383">
    <property type="component" value="Unassembled WGS sequence"/>
</dbReference>
<evidence type="ECO:0000259" key="1">
    <source>
        <dbReference type="Pfam" id="PF06985"/>
    </source>
</evidence>
<feature type="domain" description="Heterokaryon incompatibility" evidence="1">
    <location>
        <begin position="48"/>
        <end position="174"/>
    </location>
</feature>
<name>A0A1L9RLK8_ASPWE</name>
<dbReference type="Pfam" id="PF06985">
    <property type="entry name" value="HET"/>
    <property type="match status" value="1"/>
</dbReference>
<dbReference type="RefSeq" id="XP_040689477.1">
    <property type="nucleotide sequence ID" value="XM_040839432.1"/>
</dbReference>
<organism evidence="2 3">
    <name type="scientific">Aspergillus wentii DTO 134E9</name>
    <dbReference type="NCBI Taxonomy" id="1073089"/>
    <lineage>
        <taxon>Eukaryota</taxon>
        <taxon>Fungi</taxon>
        <taxon>Dikarya</taxon>
        <taxon>Ascomycota</taxon>
        <taxon>Pezizomycotina</taxon>
        <taxon>Eurotiomycetes</taxon>
        <taxon>Eurotiomycetidae</taxon>
        <taxon>Eurotiales</taxon>
        <taxon>Aspergillaceae</taxon>
        <taxon>Aspergillus</taxon>
        <taxon>Aspergillus subgen. Cremei</taxon>
    </lineage>
</organism>
<dbReference type="EMBL" id="KV878212">
    <property type="protein sequence ID" value="OJJ35801.1"/>
    <property type="molecule type" value="Genomic_DNA"/>
</dbReference>
<sequence length="467" mass="53130">MPKYEYSPLKLPNSTRMLCLMPDQDKTAAIRCKLFEYPLGDGSGSHLYEALSYVWGSEKKPRSIYIDGKELHVTKSLYAALVHLRNHYFDRILWVDAICINQEDNTQEKENQIKSMTKNILPSQSEALEFLRATAEDGISSREYVEIGSDDSNYNPCMALIQRPWFERIWVLQEAGVAGDIRIMCGPVDIDGSVFCSGLNRLKLSNKGYPDFENRIRSVAYLIKRAPFQPKYGHASSNRHSIGELMDMYHAHKATKLHDKIYALLNMSFDSPDELLPDYELPWDVLFRRLVKHILFQEVEVGTWQDREVAVIKSKGYCLGRVEGVEYDDVQHDIQHVDIVCNQAAGILGLKTPKYKATSDIPYWNQAGAFATKWTLQASAKPIQKGDILCLLHGASKPCIIRAGENCFDIIMIAVSPQYDDSRETLDLRDQAYSALIGVPPRNLLLLWNWQTGGEQRKANESATKDR</sequence>
<dbReference type="GeneID" id="63755280"/>
<dbReference type="PANTHER" id="PTHR24148">
    <property type="entry name" value="ANKYRIN REPEAT DOMAIN-CONTAINING PROTEIN 39 HOMOLOG-RELATED"/>
    <property type="match status" value="1"/>
</dbReference>
<gene>
    <name evidence="2" type="ORF">ASPWEDRAFT_740817</name>
</gene>
<dbReference type="InterPro" id="IPR052895">
    <property type="entry name" value="HetReg/Transcr_Mod"/>
</dbReference>